<reference evidence="1" key="1">
    <citation type="submission" date="2019-08" db="EMBL/GenBank/DDBJ databases">
        <title>The genome of the North American firefly Photinus pyralis.</title>
        <authorList>
            <consortium name="Photinus pyralis genome working group"/>
            <person name="Fallon T.R."/>
            <person name="Sander Lower S.E."/>
            <person name="Weng J.-K."/>
        </authorList>
    </citation>
    <scope>NUCLEOTIDE SEQUENCE</scope>
    <source>
        <strain evidence="1">TRF0915ILg1</strain>
        <tissue evidence="1">Whole body</tissue>
    </source>
</reference>
<keyword evidence="2" id="KW-1185">Reference proteome</keyword>
<feature type="non-terminal residue" evidence="1">
    <location>
        <position position="1"/>
    </location>
</feature>
<sequence>KSLPKLDVILSETVKMLNQVRKDLATNRADTALEQLLFDSTSIAEELECETEFSQTACSCP</sequence>
<accession>A0A8K0CR13</accession>
<evidence type="ECO:0000313" key="2">
    <source>
        <dbReference type="Proteomes" id="UP000801492"/>
    </source>
</evidence>
<comment type="caution">
    <text evidence="1">The sequence shown here is derived from an EMBL/GenBank/DDBJ whole genome shotgun (WGS) entry which is preliminary data.</text>
</comment>
<dbReference type="Proteomes" id="UP000801492">
    <property type="component" value="Unassembled WGS sequence"/>
</dbReference>
<gene>
    <name evidence="1" type="ORF">ILUMI_16572</name>
</gene>
<dbReference type="AlphaFoldDB" id="A0A8K0CR13"/>
<organism evidence="1 2">
    <name type="scientific">Ignelater luminosus</name>
    <name type="common">Cucubano</name>
    <name type="synonym">Pyrophorus luminosus</name>
    <dbReference type="NCBI Taxonomy" id="2038154"/>
    <lineage>
        <taxon>Eukaryota</taxon>
        <taxon>Metazoa</taxon>
        <taxon>Ecdysozoa</taxon>
        <taxon>Arthropoda</taxon>
        <taxon>Hexapoda</taxon>
        <taxon>Insecta</taxon>
        <taxon>Pterygota</taxon>
        <taxon>Neoptera</taxon>
        <taxon>Endopterygota</taxon>
        <taxon>Coleoptera</taxon>
        <taxon>Polyphaga</taxon>
        <taxon>Elateriformia</taxon>
        <taxon>Elateroidea</taxon>
        <taxon>Elateridae</taxon>
        <taxon>Agrypninae</taxon>
        <taxon>Pyrophorini</taxon>
        <taxon>Ignelater</taxon>
    </lineage>
</organism>
<proteinExistence type="predicted"/>
<name>A0A8K0CR13_IGNLU</name>
<evidence type="ECO:0000313" key="1">
    <source>
        <dbReference type="EMBL" id="KAF2889601.1"/>
    </source>
</evidence>
<dbReference type="EMBL" id="VTPC01064843">
    <property type="protein sequence ID" value="KAF2889601.1"/>
    <property type="molecule type" value="Genomic_DNA"/>
</dbReference>
<protein>
    <submittedName>
        <fullName evidence="1">Uncharacterized protein</fullName>
    </submittedName>
</protein>